<dbReference type="Pfam" id="PF02826">
    <property type="entry name" value="2-Hacid_dh_C"/>
    <property type="match status" value="2"/>
</dbReference>
<name>A0A423VR28_9PEZI</name>
<dbReference type="InterPro" id="IPR029752">
    <property type="entry name" value="D-isomer_DH_CS1"/>
</dbReference>
<feature type="domain" description="D-isomer specific 2-hydroxyacid dehydrogenase NAD-binding" evidence="3">
    <location>
        <begin position="222"/>
        <end position="292"/>
    </location>
</feature>
<evidence type="ECO:0000313" key="5">
    <source>
        <dbReference type="Proteomes" id="UP000285146"/>
    </source>
</evidence>
<reference evidence="4 5" key="1">
    <citation type="submission" date="2015-09" db="EMBL/GenBank/DDBJ databases">
        <title>Host preference determinants of Valsa canker pathogens revealed by comparative genomics.</title>
        <authorList>
            <person name="Yin Z."/>
            <person name="Huang L."/>
        </authorList>
    </citation>
    <scope>NUCLEOTIDE SEQUENCE [LARGE SCALE GENOMIC DNA]</scope>
    <source>
        <strain evidence="4 5">SXYLt</strain>
    </source>
</reference>
<evidence type="ECO:0000313" key="4">
    <source>
        <dbReference type="EMBL" id="ROV93465.1"/>
    </source>
</evidence>
<keyword evidence="2" id="KW-0520">NAD</keyword>
<dbReference type="PANTHER" id="PTHR43333">
    <property type="entry name" value="2-HACID_DH_C DOMAIN-CONTAINING PROTEIN"/>
    <property type="match status" value="1"/>
</dbReference>
<dbReference type="PANTHER" id="PTHR43333:SF1">
    <property type="entry name" value="D-ISOMER SPECIFIC 2-HYDROXYACID DEHYDROGENASE NAD-BINDING DOMAIN-CONTAINING PROTEIN"/>
    <property type="match status" value="1"/>
</dbReference>
<dbReference type="CDD" id="cd12163">
    <property type="entry name" value="2-Hacid_dh_5"/>
    <property type="match status" value="1"/>
</dbReference>
<comment type="caution">
    <text evidence="4">The sequence shown here is derived from an EMBL/GenBank/DDBJ whole genome shotgun (WGS) entry which is preliminary data.</text>
</comment>
<dbReference type="InterPro" id="IPR036291">
    <property type="entry name" value="NAD(P)-bd_dom_sf"/>
</dbReference>
<evidence type="ECO:0000259" key="3">
    <source>
        <dbReference type="Pfam" id="PF02826"/>
    </source>
</evidence>
<dbReference type="Proteomes" id="UP000285146">
    <property type="component" value="Unassembled WGS sequence"/>
</dbReference>
<dbReference type="AlphaFoldDB" id="A0A423VR28"/>
<sequence>MSGTSARFCICGRPGAQLLGWPVSLSSRLIPPRTVKRPSLAGSNLQYTPRYTARPFTTTVHLSSPAQHSRNNTKIGTTGIESTRHQSNLVQKAAGSTLTEGERTGGHAKDVHVTGRDEQWEKDLLKRLPGKRLRVRWQDVCNPDGSIKAGHEHDPKIFEGVTILFTYAPVPTELVPKLRFVQLTSAGSDAWQGHPNFLDRNVKFATTSGSNAPQIAEWVIGQWLKFQHHLSSYDEYQKERYWEPAMARQVEDSVGLRVGILGYGAIGRQVARLSRALGMEVYAFTASERPTPESRAHRGFNLPNLGDPLGEFPSKWFHGTTKEAVNDFLSQDLDMLVISLPLTKLSEKLIGEEQLRILGKKKAFVVNIARGPIVDQDALMEALQLGTIRGAALDVMDPEPLPADHPLWGAKNCAITPHVSWRSTHQVKRSKDILADNVVRLFEGESLINELSYKSRNHED</sequence>
<proteinExistence type="predicted"/>
<dbReference type="GO" id="GO:0016491">
    <property type="term" value="F:oxidoreductase activity"/>
    <property type="evidence" value="ECO:0007669"/>
    <property type="project" value="UniProtKB-KW"/>
</dbReference>
<evidence type="ECO:0000256" key="1">
    <source>
        <dbReference type="ARBA" id="ARBA00023002"/>
    </source>
</evidence>
<protein>
    <recommendedName>
        <fullName evidence="3">D-isomer specific 2-hydroxyacid dehydrogenase NAD-binding domain-containing protein</fullName>
    </recommendedName>
</protein>
<feature type="domain" description="D-isomer specific 2-hydroxyacid dehydrogenase NAD-binding" evidence="3">
    <location>
        <begin position="324"/>
        <end position="420"/>
    </location>
</feature>
<organism evidence="4 5">
    <name type="scientific">Cytospora leucostoma</name>
    <dbReference type="NCBI Taxonomy" id="1230097"/>
    <lineage>
        <taxon>Eukaryota</taxon>
        <taxon>Fungi</taxon>
        <taxon>Dikarya</taxon>
        <taxon>Ascomycota</taxon>
        <taxon>Pezizomycotina</taxon>
        <taxon>Sordariomycetes</taxon>
        <taxon>Sordariomycetidae</taxon>
        <taxon>Diaporthales</taxon>
        <taxon>Cytosporaceae</taxon>
        <taxon>Cytospora</taxon>
    </lineage>
</organism>
<dbReference type="OrthoDB" id="298012at2759"/>
<dbReference type="InParanoid" id="A0A423VR28"/>
<accession>A0A423VR28</accession>
<dbReference type="GO" id="GO:0051287">
    <property type="term" value="F:NAD binding"/>
    <property type="evidence" value="ECO:0007669"/>
    <property type="project" value="InterPro"/>
</dbReference>
<dbReference type="EMBL" id="LKEB01000080">
    <property type="protein sequence ID" value="ROV93465.1"/>
    <property type="molecule type" value="Genomic_DNA"/>
</dbReference>
<keyword evidence="1" id="KW-0560">Oxidoreductase</keyword>
<dbReference type="Gene3D" id="3.40.50.720">
    <property type="entry name" value="NAD(P)-binding Rossmann-like Domain"/>
    <property type="match status" value="2"/>
</dbReference>
<dbReference type="InterPro" id="IPR006140">
    <property type="entry name" value="D-isomer_DH_NAD-bd"/>
</dbReference>
<keyword evidence="5" id="KW-1185">Reference proteome</keyword>
<dbReference type="SUPFAM" id="SSF51735">
    <property type="entry name" value="NAD(P)-binding Rossmann-fold domains"/>
    <property type="match status" value="1"/>
</dbReference>
<gene>
    <name evidence="4" type="ORF">VPNG_09632</name>
</gene>
<dbReference type="PROSITE" id="PS00065">
    <property type="entry name" value="D_2_HYDROXYACID_DH_1"/>
    <property type="match status" value="1"/>
</dbReference>
<dbReference type="STRING" id="1230097.A0A423VR28"/>
<evidence type="ECO:0000256" key="2">
    <source>
        <dbReference type="ARBA" id="ARBA00023027"/>
    </source>
</evidence>